<organism evidence="2 3">
    <name type="scientific">Rubrivivax gelatinosus</name>
    <name type="common">Rhodocyclus gelatinosus</name>
    <name type="synonym">Rhodopseudomonas gelatinosa</name>
    <dbReference type="NCBI Taxonomy" id="28068"/>
    <lineage>
        <taxon>Bacteria</taxon>
        <taxon>Pseudomonadati</taxon>
        <taxon>Pseudomonadota</taxon>
        <taxon>Betaproteobacteria</taxon>
        <taxon>Burkholderiales</taxon>
        <taxon>Sphaerotilaceae</taxon>
        <taxon>Rubrivivax</taxon>
    </lineage>
</organism>
<dbReference type="RefSeq" id="WP_200231112.1">
    <property type="nucleotide sequence ID" value="NZ_NRRT01000058.1"/>
</dbReference>
<reference evidence="2" key="1">
    <citation type="submission" date="2017-08" db="EMBL/GenBank/DDBJ databases">
        <authorList>
            <person name="Imhoff J.F."/>
            <person name="Rahn T."/>
            <person name="Kuenzel S."/>
            <person name="Neulinger S.C."/>
        </authorList>
    </citation>
    <scope>NUCLEOTIDE SEQUENCE</scope>
    <source>
        <strain evidence="2">IM 151</strain>
    </source>
</reference>
<dbReference type="Proteomes" id="UP001041814">
    <property type="component" value="Unassembled WGS sequence"/>
</dbReference>
<keyword evidence="1" id="KW-1133">Transmembrane helix</keyword>
<name>A0ABS1DVA3_RUBGE</name>
<sequence length="186" mass="20118">MADTAALLQGALLGVLAPVWMLAGSADWLCHRVQRIETSTGLRESALHLLMLAELGIAVLVALLLETTAAALALMLAACVAHELTTWADLAYADTRRDIPWYEQLVHGLQQVLPWAAFAGIAVLSGDQALAALGLGSEAADWSLRWKAEPLPAWYLASFFGASLLLVLGPFVAEFWLCWRTRPVAR</sequence>
<evidence type="ECO:0000313" key="3">
    <source>
        <dbReference type="Proteomes" id="UP001041814"/>
    </source>
</evidence>
<keyword evidence="1" id="KW-0812">Transmembrane</keyword>
<feature type="transmembrane region" description="Helical" evidence="1">
    <location>
        <begin position="71"/>
        <end position="92"/>
    </location>
</feature>
<keyword evidence="3" id="KW-1185">Reference proteome</keyword>
<feature type="transmembrane region" description="Helical" evidence="1">
    <location>
        <begin position="153"/>
        <end position="179"/>
    </location>
</feature>
<evidence type="ECO:0000313" key="2">
    <source>
        <dbReference type="EMBL" id="MBK1713120.1"/>
    </source>
</evidence>
<evidence type="ECO:0000256" key="1">
    <source>
        <dbReference type="SAM" id="Phobius"/>
    </source>
</evidence>
<comment type="caution">
    <text evidence="2">The sequence shown here is derived from an EMBL/GenBank/DDBJ whole genome shotgun (WGS) entry which is preliminary data.</text>
</comment>
<dbReference type="EMBL" id="NRRU01000031">
    <property type="protein sequence ID" value="MBK1713120.1"/>
    <property type="molecule type" value="Genomic_DNA"/>
</dbReference>
<feature type="transmembrane region" description="Helical" evidence="1">
    <location>
        <begin position="6"/>
        <end position="25"/>
    </location>
</feature>
<feature type="transmembrane region" description="Helical" evidence="1">
    <location>
        <begin position="112"/>
        <end position="133"/>
    </location>
</feature>
<reference evidence="2" key="2">
    <citation type="journal article" date="2020" name="Microorganisms">
        <title>Osmotic Adaptation and Compatible Solute Biosynthesis of Phototrophic Bacteria as Revealed from Genome Analyses.</title>
        <authorList>
            <person name="Imhoff J.F."/>
            <person name="Rahn T."/>
            <person name="Kunzel S."/>
            <person name="Keller A."/>
            <person name="Neulinger S.C."/>
        </authorList>
    </citation>
    <scope>NUCLEOTIDE SEQUENCE</scope>
    <source>
        <strain evidence="2">IM 151</strain>
    </source>
</reference>
<keyword evidence="1" id="KW-0472">Membrane</keyword>
<accession>A0ABS1DVA3</accession>
<gene>
    <name evidence="2" type="ORF">CKO43_10045</name>
</gene>
<feature type="transmembrane region" description="Helical" evidence="1">
    <location>
        <begin position="46"/>
        <end position="65"/>
    </location>
</feature>
<evidence type="ECO:0008006" key="4">
    <source>
        <dbReference type="Google" id="ProtNLM"/>
    </source>
</evidence>
<proteinExistence type="predicted"/>
<protein>
    <recommendedName>
        <fullName evidence="4">Diguanylate cyclase</fullName>
    </recommendedName>
</protein>